<dbReference type="InterPro" id="IPR006311">
    <property type="entry name" value="TAT_signal"/>
</dbReference>
<organism evidence="1 2">
    <name type="scientific">Acetobacter sicerae</name>
    <dbReference type="NCBI Taxonomy" id="85325"/>
    <lineage>
        <taxon>Bacteria</taxon>
        <taxon>Pseudomonadati</taxon>
        <taxon>Pseudomonadota</taxon>
        <taxon>Alphaproteobacteria</taxon>
        <taxon>Acetobacterales</taxon>
        <taxon>Acetobacteraceae</taxon>
        <taxon>Acetobacter</taxon>
    </lineage>
</organism>
<gene>
    <name evidence="1" type="ORF">LWC05_13100</name>
</gene>
<dbReference type="RefSeq" id="WP_232878592.1">
    <property type="nucleotide sequence ID" value="NZ_JAJSOJ010000048.1"/>
</dbReference>
<dbReference type="PROSITE" id="PS51318">
    <property type="entry name" value="TAT"/>
    <property type="match status" value="1"/>
</dbReference>
<reference evidence="1 2" key="1">
    <citation type="submission" date="2021-12" db="EMBL/GenBank/DDBJ databases">
        <title>Genome sequence of Acetobacter sicerae DmPark20a_162.</title>
        <authorList>
            <person name="Chaston J.M."/>
        </authorList>
    </citation>
    <scope>NUCLEOTIDE SEQUENCE [LARGE SCALE GENOMIC DNA]</scope>
    <source>
        <strain evidence="1 2">DmPark20a_162</strain>
    </source>
</reference>
<dbReference type="InterPro" id="IPR027056">
    <property type="entry name" value="Gluconate_2DH_su3"/>
</dbReference>
<dbReference type="EMBL" id="JAJSOJ010000048">
    <property type="protein sequence ID" value="MCE0744816.1"/>
    <property type="molecule type" value="Genomic_DNA"/>
</dbReference>
<name>A0ABS8W1E6_9PROT</name>
<sequence length="243" mass="26875">MSVQNDTPKKLPVPPGMSRRHFLMALAGTAAFWTADEFAGWRQAIAAEAAQTYTPRYFTPDEWRFLEAATEQLFPQDETGPGAKALGVVGFIDRQMDTPYGRGGLWFMSGPFREGPANLGYQLPYVPREIYRLGIAGADRYCRDHHGNAFADLDHPTQIEVLTAFEKLPIMFGETLTAGIFFEQLRTNTMEGAFSDPIHGGNRHLGGWVMLGFPGARADFMDWVDQYGPAYPLGSVSISGETA</sequence>
<evidence type="ECO:0000313" key="2">
    <source>
        <dbReference type="Proteomes" id="UP001521074"/>
    </source>
</evidence>
<dbReference type="Proteomes" id="UP001521074">
    <property type="component" value="Unassembled WGS sequence"/>
</dbReference>
<comment type="caution">
    <text evidence="1">The sequence shown here is derived from an EMBL/GenBank/DDBJ whole genome shotgun (WGS) entry which is preliminary data.</text>
</comment>
<keyword evidence="2" id="KW-1185">Reference proteome</keyword>
<proteinExistence type="predicted"/>
<protein>
    <submittedName>
        <fullName evidence="1">Gluconate 2-dehydrogenase subunit 3 family protein</fullName>
    </submittedName>
</protein>
<dbReference type="Pfam" id="PF13618">
    <property type="entry name" value="Gluconate_2-dh3"/>
    <property type="match status" value="1"/>
</dbReference>
<accession>A0ABS8W1E6</accession>
<evidence type="ECO:0000313" key="1">
    <source>
        <dbReference type="EMBL" id="MCE0744816.1"/>
    </source>
</evidence>